<accession>A0A8S1D3D7</accession>
<feature type="compositionally biased region" description="Basic and acidic residues" evidence="1">
    <location>
        <begin position="17"/>
        <end position="27"/>
    </location>
</feature>
<dbReference type="InterPro" id="IPR003609">
    <property type="entry name" value="Pan_app"/>
</dbReference>
<keyword evidence="2" id="KW-0472">Membrane</keyword>
<dbReference type="EMBL" id="CADEPI010000130">
    <property type="protein sequence ID" value="CAB3376586.1"/>
    <property type="molecule type" value="Genomic_DNA"/>
</dbReference>
<dbReference type="Gene3D" id="3.50.4.10">
    <property type="entry name" value="Hepatocyte Growth Factor"/>
    <property type="match status" value="2"/>
</dbReference>
<dbReference type="PROSITE" id="PS50948">
    <property type="entry name" value="PAN"/>
    <property type="match status" value="3"/>
</dbReference>
<reference evidence="5 6" key="1">
    <citation type="submission" date="2020-04" db="EMBL/GenBank/DDBJ databases">
        <authorList>
            <person name="Alioto T."/>
            <person name="Alioto T."/>
            <person name="Gomez Garrido J."/>
        </authorList>
    </citation>
    <scope>NUCLEOTIDE SEQUENCE [LARGE SCALE GENOMIC DNA]</scope>
</reference>
<dbReference type="Proteomes" id="UP000494165">
    <property type="component" value="Unassembled WGS sequence"/>
</dbReference>
<name>A0A8S1D3D7_9INSE</name>
<dbReference type="SMART" id="SM00241">
    <property type="entry name" value="ZP"/>
    <property type="match status" value="1"/>
</dbReference>
<organism evidence="5 6">
    <name type="scientific">Cloeon dipterum</name>
    <dbReference type="NCBI Taxonomy" id="197152"/>
    <lineage>
        <taxon>Eukaryota</taxon>
        <taxon>Metazoa</taxon>
        <taxon>Ecdysozoa</taxon>
        <taxon>Arthropoda</taxon>
        <taxon>Hexapoda</taxon>
        <taxon>Insecta</taxon>
        <taxon>Pterygota</taxon>
        <taxon>Palaeoptera</taxon>
        <taxon>Ephemeroptera</taxon>
        <taxon>Pisciforma</taxon>
        <taxon>Baetidae</taxon>
        <taxon>Cloeon</taxon>
    </lineage>
</organism>
<sequence length="794" mass="87365">MLCSQWRACFVRKKGECGAEEARDVRGGKIASPQESTSSVGGSPPRQQSRVGGEYSCGLLQAQGLRQVQSSASGQPERSVHLPSSTGAVPANNTSNPRSQTQNIAKMTLRGALVLLLIAGAALGQQECDPDMVGFEMVTGYVYSSPKDLLDSIPGTLMLTDCLEACQTNEQCRAVNYETGLCVLFSSTADQQPEALSSSQFPVFTIYAQKSCFMVKPCERAWCFDRVPGYTLKGYTRATHQAASRQECLELCLGERDFPCRSANYNNGTGECALSDMDRITLSGTGAFQRAAIKKKRQEEDVPEEIELDMDFDYLENNCVDEPSKMCDFRRVAGRILKTVDAVYQDVDSLEECRELCLAAPFKCRSYDFGDTGENVCRLSHHSRSTLGGSVGEPYLMVPEANTYELWSCYNVSVECRSSGMVAKIQTTKLFNGKVYVKGSPNSCARDVSRSLEFELRMPYDDVDCNVKREGLGRFGNAVVIQHHPNIVTSSDLGLAVSCQYDLSNMTVANELDLKVQDPEPGDGPGLTHEVVVDSPSVAMRITERVTSEDFDAQLLRDPARPEADMPVNDGLPEARVGDPLALQFVIMDPESPYEIFVRDLVAMDGADGAEIQLIDERGCPTDSFIMGPLVKMGKVLKANFDAFKFPSSEMVQFRALVTPCMPHCEPVICDSEDEGTVKSYGRRRRRRSSNEISNPSDLLLVQSIHITDTFAFERQTANKTIDEHDVDKSQLLLGGLCNNLAGFLIAGAVFIMLQVLLLISWVMVRTRRGAKSIDAVSTDSLGKLYDTGYARRF</sequence>
<dbReference type="SMART" id="SM00473">
    <property type="entry name" value="PAN_AP"/>
    <property type="match status" value="3"/>
</dbReference>
<gene>
    <name evidence="5" type="ORF">CLODIP_2_CD02452</name>
</gene>
<dbReference type="PANTHER" id="PTHR47327:SF2">
    <property type="entry name" value="FI18240P1-RELATED"/>
    <property type="match status" value="1"/>
</dbReference>
<dbReference type="InterPro" id="IPR056953">
    <property type="entry name" value="CUT_N"/>
</dbReference>
<keyword evidence="2" id="KW-0812">Transmembrane</keyword>
<dbReference type="Pfam" id="PF25057">
    <property type="entry name" value="CUT_N"/>
    <property type="match status" value="1"/>
</dbReference>
<dbReference type="PANTHER" id="PTHR47327">
    <property type="entry name" value="FI18240P1-RELATED"/>
    <property type="match status" value="1"/>
</dbReference>
<dbReference type="SUPFAM" id="SSF57414">
    <property type="entry name" value="Hairpin loop containing domain-like"/>
    <property type="match status" value="2"/>
</dbReference>
<protein>
    <recommendedName>
        <fullName evidence="7">ZP domain-containing protein</fullName>
    </recommendedName>
</protein>
<dbReference type="AlphaFoldDB" id="A0A8S1D3D7"/>
<feature type="domain" description="Apple" evidence="3">
    <location>
        <begin position="128"/>
        <end position="212"/>
    </location>
</feature>
<evidence type="ECO:0000259" key="3">
    <source>
        <dbReference type="PROSITE" id="PS50948"/>
    </source>
</evidence>
<dbReference type="CDD" id="cd01099">
    <property type="entry name" value="PAN_AP_HGF"/>
    <property type="match status" value="2"/>
</dbReference>
<evidence type="ECO:0000256" key="1">
    <source>
        <dbReference type="SAM" id="MobiDB-lite"/>
    </source>
</evidence>
<proteinExistence type="predicted"/>
<feature type="domain" description="Apple" evidence="3">
    <location>
        <begin position="327"/>
        <end position="409"/>
    </location>
</feature>
<feature type="region of interest" description="Disordered" evidence="1">
    <location>
        <begin position="17"/>
        <end position="52"/>
    </location>
</feature>
<evidence type="ECO:0000259" key="4">
    <source>
        <dbReference type="PROSITE" id="PS51034"/>
    </source>
</evidence>
<dbReference type="GO" id="GO:0009653">
    <property type="term" value="P:anatomical structure morphogenesis"/>
    <property type="evidence" value="ECO:0007669"/>
    <property type="project" value="TreeGrafter"/>
</dbReference>
<dbReference type="InterPro" id="IPR001507">
    <property type="entry name" value="ZP_dom"/>
</dbReference>
<dbReference type="PROSITE" id="PS51034">
    <property type="entry name" value="ZP_2"/>
    <property type="match status" value="1"/>
</dbReference>
<feature type="domain" description="ZP" evidence="4">
    <location>
        <begin position="415"/>
        <end position="677"/>
    </location>
</feature>
<evidence type="ECO:0000313" key="5">
    <source>
        <dbReference type="EMBL" id="CAB3376586.1"/>
    </source>
</evidence>
<evidence type="ECO:0000313" key="6">
    <source>
        <dbReference type="Proteomes" id="UP000494165"/>
    </source>
</evidence>
<comment type="caution">
    <text evidence="5">The sequence shown here is derived from an EMBL/GenBank/DDBJ whole genome shotgun (WGS) entry which is preliminary data.</text>
</comment>
<dbReference type="Pfam" id="PF00024">
    <property type="entry name" value="PAN_1"/>
    <property type="match status" value="3"/>
</dbReference>
<feature type="domain" description="Apple" evidence="3">
    <location>
        <begin position="218"/>
        <end position="292"/>
    </location>
</feature>
<dbReference type="OrthoDB" id="5867217at2759"/>
<feature type="region of interest" description="Disordered" evidence="1">
    <location>
        <begin position="68"/>
        <end position="99"/>
    </location>
</feature>
<feature type="compositionally biased region" description="Polar residues" evidence="1">
    <location>
        <begin position="33"/>
        <end position="50"/>
    </location>
</feature>
<evidence type="ECO:0000256" key="2">
    <source>
        <dbReference type="SAM" id="Phobius"/>
    </source>
</evidence>
<keyword evidence="6" id="KW-1185">Reference proteome</keyword>
<keyword evidence="2" id="KW-1133">Transmembrane helix</keyword>
<feature type="transmembrane region" description="Helical" evidence="2">
    <location>
        <begin position="741"/>
        <end position="765"/>
    </location>
</feature>
<dbReference type="InterPro" id="IPR052774">
    <property type="entry name" value="Celegans_DevNeuronal_Protein"/>
</dbReference>
<evidence type="ECO:0008006" key="7">
    <source>
        <dbReference type="Google" id="ProtNLM"/>
    </source>
</evidence>